<evidence type="ECO:0000259" key="1">
    <source>
        <dbReference type="PROSITE" id="PS50904"/>
    </source>
</evidence>
<dbReference type="STRING" id="1336337.A0A3N4K245"/>
<accession>A0A3N4K245</accession>
<name>A0A3N4K245_9PEZI</name>
<dbReference type="PROSITE" id="PS50904">
    <property type="entry name" value="PRELI_MSF1"/>
    <property type="match status" value="1"/>
</dbReference>
<dbReference type="Proteomes" id="UP000276215">
    <property type="component" value="Unassembled WGS sequence"/>
</dbReference>
<evidence type="ECO:0000313" key="2">
    <source>
        <dbReference type="EMBL" id="RPB03262.1"/>
    </source>
</evidence>
<evidence type="ECO:0000313" key="3">
    <source>
        <dbReference type="Proteomes" id="UP000276215"/>
    </source>
</evidence>
<dbReference type="EMBL" id="ML120363">
    <property type="protein sequence ID" value="RPB03262.1"/>
    <property type="molecule type" value="Genomic_DNA"/>
</dbReference>
<dbReference type="InterPro" id="IPR037365">
    <property type="entry name" value="Slowmo/Ups"/>
</dbReference>
<feature type="domain" description="PRELI/MSF1" evidence="1">
    <location>
        <begin position="2"/>
        <end position="211"/>
    </location>
</feature>
<dbReference type="PANTHER" id="PTHR11158">
    <property type="entry name" value="MSF1/PX19 RELATED"/>
    <property type="match status" value="1"/>
</dbReference>
<keyword evidence="3" id="KW-1185">Reference proteome</keyword>
<dbReference type="AlphaFoldDB" id="A0A3N4K245"/>
<protein>
    <submittedName>
        <fullName evidence="2">MSF1-domain-containing protein</fullName>
    </submittedName>
</protein>
<reference evidence="2 3" key="1">
    <citation type="journal article" date="2018" name="Nat. Ecol. Evol.">
        <title>Pezizomycetes genomes reveal the molecular basis of ectomycorrhizal truffle lifestyle.</title>
        <authorList>
            <person name="Murat C."/>
            <person name="Payen T."/>
            <person name="Noel B."/>
            <person name="Kuo A."/>
            <person name="Morin E."/>
            <person name="Chen J."/>
            <person name="Kohler A."/>
            <person name="Krizsan K."/>
            <person name="Balestrini R."/>
            <person name="Da Silva C."/>
            <person name="Montanini B."/>
            <person name="Hainaut M."/>
            <person name="Levati E."/>
            <person name="Barry K.W."/>
            <person name="Belfiori B."/>
            <person name="Cichocki N."/>
            <person name="Clum A."/>
            <person name="Dockter R.B."/>
            <person name="Fauchery L."/>
            <person name="Guy J."/>
            <person name="Iotti M."/>
            <person name="Le Tacon F."/>
            <person name="Lindquist E.A."/>
            <person name="Lipzen A."/>
            <person name="Malagnac F."/>
            <person name="Mello A."/>
            <person name="Molinier V."/>
            <person name="Miyauchi S."/>
            <person name="Poulain J."/>
            <person name="Riccioni C."/>
            <person name="Rubini A."/>
            <person name="Sitrit Y."/>
            <person name="Splivallo R."/>
            <person name="Traeger S."/>
            <person name="Wang M."/>
            <person name="Zifcakova L."/>
            <person name="Wipf D."/>
            <person name="Zambonelli A."/>
            <person name="Paolocci F."/>
            <person name="Nowrousian M."/>
            <person name="Ottonello S."/>
            <person name="Baldrian P."/>
            <person name="Spatafora J.W."/>
            <person name="Henrissat B."/>
            <person name="Nagy L.G."/>
            <person name="Aury J.M."/>
            <person name="Wincker P."/>
            <person name="Grigoriev I.V."/>
            <person name="Bonfante P."/>
            <person name="Martin F.M."/>
        </authorList>
    </citation>
    <scope>NUCLEOTIDE SEQUENCE [LARGE SCALE GENOMIC DNA]</scope>
    <source>
        <strain evidence="2 3">120613-1</strain>
    </source>
</reference>
<dbReference type="InterPro" id="IPR006797">
    <property type="entry name" value="PRELI/MSF1_dom"/>
</dbReference>
<proteinExistence type="predicted"/>
<gene>
    <name evidence="2" type="ORF">L873DRAFT_1670341</name>
</gene>
<dbReference type="GO" id="GO:0005758">
    <property type="term" value="C:mitochondrial intermembrane space"/>
    <property type="evidence" value="ECO:0007669"/>
    <property type="project" value="InterPro"/>
</dbReference>
<organism evidence="2 3">
    <name type="scientific">Choiromyces venosus 120613-1</name>
    <dbReference type="NCBI Taxonomy" id="1336337"/>
    <lineage>
        <taxon>Eukaryota</taxon>
        <taxon>Fungi</taxon>
        <taxon>Dikarya</taxon>
        <taxon>Ascomycota</taxon>
        <taxon>Pezizomycotina</taxon>
        <taxon>Pezizomycetes</taxon>
        <taxon>Pezizales</taxon>
        <taxon>Tuberaceae</taxon>
        <taxon>Choiromyces</taxon>
    </lineage>
</organism>
<dbReference type="OrthoDB" id="341300at2759"/>
<dbReference type="Pfam" id="PF04707">
    <property type="entry name" value="PRELI"/>
    <property type="match status" value="1"/>
</dbReference>
<sequence>MVKFYENSFSYDYQWPAVTLAYFLRYPNPYSKHVVSSDTLSSHLDPRTGNLHVTRLHLKRGKLPASVARFLPKIKESYILEKSIVDVKNQRLETETRNLDWEGVLSVVESQVYTSGSDSSIPSEPEAVAAAGTGKTDVTTIVRFESRLGGGAARNTQSDGEEVKSGWFSSWTTGSVQRSIELVGVRRMREGFVRRREGMKVVLEQLRERGFVGVIKEQRQGGWERWKKVWRGEGVERMDD</sequence>